<feature type="transmembrane region" description="Helical" evidence="1">
    <location>
        <begin position="61"/>
        <end position="88"/>
    </location>
</feature>
<evidence type="ECO:0000256" key="1">
    <source>
        <dbReference type="SAM" id="Phobius"/>
    </source>
</evidence>
<name>A0A433Q3R1_9FUNG</name>
<keyword evidence="1" id="KW-1133">Transmembrane helix</keyword>
<keyword evidence="1" id="KW-0812">Transmembrane</keyword>
<gene>
    <name evidence="2" type="ORF">BC938DRAFT_473659</name>
</gene>
<comment type="caution">
    <text evidence="2">The sequence shown here is derived from an EMBL/GenBank/DDBJ whole genome shotgun (WGS) entry which is preliminary data.</text>
</comment>
<keyword evidence="3" id="KW-1185">Reference proteome</keyword>
<protein>
    <submittedName>
        <fullName evidence="2">Uncharacterized protein</fullName>
    </submittedName>
</protein>
<keyword evidence="1" id="KW-0472">Membrane</keyword>
<evidence type="ECO:0000313" key="2">
    <source>
        <dbReference type="EMBL" id="RUS24388.1"/>
    </source>
</evidence>
<dbReference type="Proteomes" id="UP000274822">
    <property type="component" value="Unassembled WGS sequence"/>
</dbReference>
<evidence type="ECO:0000313" key="3">
    <source>
        <dbReference type="Proteomes" id="UP000274822"/>
    </source>
</evidence>
<dbReference type="EMBL" id="RBNJ01016174">
    <property type="protein sequence ID" value="RUS24388.1"/>
    <property type="molecule type" value="Genomic_DNA"/>
</dbReference>
<organism evidence="2 3">
    <name type="scientific">Jimgerdemannia flammicorona</name>
    <dbReference type="NCBI Taxonomy" id="994334"/>
    <lineage>
        <taxon>Eukaryota</taxon>
        <taxon>Fungi</taxon>
        <taxon>Fungi incertae sedis</taxon>
        <taxon>Mucoromycota</taxon>
        <taxon>Mucoromycotina</taxon>
        <taxon>Endogonomycetes</taxon>
        <taxon>Endogonales</taxon>
        <taxon>Endogonaceae</taxon>
        <taxon>Jimgerdemannia</taxon>
    </lineage>
</organism>
<dbReference type="AlphaFoldDB" id="A0A433Q3R1"/>
<reference evidence="2 3" key="1">
    <citation type="journal article" date="2018" name="New Phytol.">
        <title>Phylogenomics of Endogonaceae and evolution of mycorrhizas within Mucoromycota.</title>
        <authorList>
            <person name="Chang Y."/>
            <person name="Desiro A."/>
            <person name="Na H."/>
            <person name="Sandor L."/>
            <person name="Lipzen A."/>
            <person name="Clum A."/>
            <person name="Barry K."/>
            <person name="Grigoriev I.V."/>
            <person name="Martin F.M."/>
            <person name="Stajich J.E."/>
            <person name="Smith M.E."/>
            <person name="Bonito G."/>
            <person name="Spatafora J.W."/>
        </authorList>
    </citation>
    <scope>NUCLEOTIDE SEQUENCE [LARGE SCALE GENOMIC DNA]</scope>
    <source>
        <strain evidence="2 3">AD002</strain>
    </source>
</reference>
<sequence length="117" mass="12533">MIVFDFSYSHRHCSSLSQFQVLATPFRWVTSFSPVEISVSTTNSTTNSTRTPSDPAINDGLGLGGIIGIAIGALVVVITVAVSIFLILQTAAEMSSVSLEQLPEGRQNSDFGLRLSR</sequence>
<proteinExistence type="predicted"/>
<accession>A0A433Q3R1</accession>